<evidence type="ECO:0000313" key="1">
    <source>
        <dbReference type="EnsemblPlants" id="ORGLA10G0014800.1"/>
    </source>
</evidence>
<dbReference type="Proteomes" id="UP000007306">
    <property type="component" value="Chromosome 10"/>
</dbReference>
<reference evidence="1" key="1">
    <citation type="submission" date="2015-06" db="UniProtKB">
        <authorList>
            <consortium name="EnsemblPlants"/>
        </authorList>
    </citation>
    <scope>IDENTIFICATION</scope>
</reference>
<sequence>MAWPTVRSARPRASHAQEKTAWAQATFDLLAVAASSPEGEKWRRPAREVAMCVGRGSDGNE</sequence>
<evidence type="ECO:0000313" key="2">
    <source>
        <dbReference type="Proteomes" id="UP000007306"/>
    </source>
</evidence>
<dbReference type="OMA" id="REVAMCV"/>
<accession>I1QSG5</accession>
<dbReference type="Gramene" id="ORGLA10G0014800.1">
    <property type="protein sequence ID" value="ORGLA10G0014800.1"/>
    <property type="gene ID" value="ORGLA10G0014800"/>
</dbReference>
<reference evidence="1 2" key="2">
    <citation type="submission" date="2018-04" db="EMBL/GenBank/DDBJ databases">
        <title>OglaRS2 (Oryza glaberrima Reference Sequence Version 2).</title>
        <authorList>
            <person name="Zhang J."/>
            <person name="Kudrna D."/>
            <person name="Lee S."/>
            <person name="Talag J."/>
            <person name="Rajasekar S."/>
            <person name="Wing R.A."/>
        </authorList>
    </citation>
    <scope>NUCLEOTIDE SEQUENCE [LARGE SCALE GENOMIC DNA]</scope>
    <source>
        <strain evidence="1 2">cv. IRGC 96717</strain>
    </source>
</reference>
<dbReference type="EnsemblPlants" id="ORGLA10G0014800.1">
    <property type="protein sequence ID" value="ORGLA10G0014800.1"/>
    <property type="gene ID" value="ORGLA10G0014800"/>
</dbReference>
<name>I1QSG5_ORYGL</name>
<proteinExistence type="predicted"/>
<organism evidence="1 2">
    <name type="scientific">Oryza glaberrima</name>
    <name type="common">African rice</name>
    <dbReference type="NCBI Taxonomy" id="4538"/>
    <lineage>
        <taxon>Eukaryota</taxon>
        <taxon>Viridiplantae</taxon>
        <taxon>Streptophyta</taxon>
        <taxon>Embryophyta</taxon>
        <taxon>Tracheophyta</taxon>
        <taxon>Spermatophyta</taxon>
        <taxon>Magnoliopsida</taxon>
        <taxon>Liliopsida</taxon>
        <taxon>Poales</taxon>
        <taxon>Poaceae</taxon>
        <taxon>BOP clade</taxon>
        <taxon>Oryzoideae</taxon>
        <taxon>Oryzeae</taxon>
        <taxon>Oryzinae</taxon>
        <taxon>Oryza</taxon>
    </lineage>
</organism>
<keyword evidence="2" id="KW-1185">Reference proteome</keyword>
<dbReference type="AlphaFoldDB" id="I1QSG5"/>
<protein>
    <submittedName>
        <fullName evidence="1">Uncharacterized protein</fullName>
    </submittedName>
</protein>
<dbReference type="HOGENOM" id="CLU_197840_0_0_1"/>